<comment type="similarity">
    <text evidence="1 10 12">Belongs to the RecA family.</text>
</comment>
<dbReference type="FunFam" id="3.40.50.300:FF:000087">
    <property type="entry name" value="Recombinase RecA"/>
    <property type="match status" value="1"/>
</dbReference>
<dbReference type="NCBIfam" id="TIGR02012">
    <property type="entry name" value="tigrfam_recA"/>
    <property type="match status" value="1"/>
</dbReference>
<keyword evidence="3 10" id="KW-0547">Nucleotide-binding</keyword>
<dbReference type="PANTHER" id="PTHR45900:SF1">
    <property type="entry name" value="MITOCHONDRIAL DNA REPAIR PROTEIN RECA HOMOLOG-RELATED"/>
    <property type="match status" value="1"/>
</dbReference>
<evidence type="ECO:0000259" key="13">
    <source>
        <dbReference type="PROSITE" id="PS50162"/>
    </source>
</evidence>
<dbReference type="GO" id="GO:0006281">
    <property type="term" value="P:DNA repair"/>
    <property type="evidence" value="ECO:0007669"/>
    <property type="project" value="UniProtKB-UniRule"/>
</dbReference>
<feature type="binding site" evidence="10">
    <location>
        <begin position="66"/>
        <end position="73"/>
    </location>
    <ligand>
        <name>ATP</name>
        <dbReference type="ChEBI" id="CHEBI:30616"/>
    </ligand>
</feature>
<keyword evidence="6 10" id="KW-0238">DNA-binding</keyword>
<dbReference type="InterPro" id="IPR013765">
    <property type="entry name" value="DNA_recomb/repair_RecA"/>
</dbReference>
<dbReference type="GO" id="GO:0003697">
    <property type="term" value="F:single-stranded DNA binding"/>
    <property type="evidence" value="ECO:0007669"/>
    <property type="project" value="UniProtKB-UniRule"/>
</dbReference>
<evidence type="ECO:0000259" key="14">
    <source>
        <dbReference type="PROSITE" id="PS50163"/>
    </source>
</evidence>
<dbReference type="GO" id="GO:0009432">
    <property type="term" value="P:SOS response"/>
    <property type="evidence" value="ECO:0007669"/>
    <property type="project" value="UniProtKB-UniRule"/>
</dbReference>
<dbReference type="Pfam" id="PF21096">
    <property type="entry name" value="RecA_C"/>
    <property type="match status" value="1"/>
</dbReference>
<keyword evidence="7 10" id="KW-0233">DNA recombination</keyword>
<comment type="function">
    <text evidence="10">Can catalyze the hydrolysis of ATP in the presence of single-stranded DNA, the ATP-dependent uptake of single-stranded DNA by duplex DNA, and the ATP-dependent hybridization of homologous single-stranded DNAs. It interacts with LexA causing its activation and leading to its autocatalytic cleavage.</text>
</comment>
<dbReference type="GO" id="GO:0005524">
    <property type="term" value="F:ATP binding"/>
    <property type="evidence" value="ECO:0007669"/>
    <property type="project" value="UniProtKB-UniRule"/>
</dbReference>
<gene>
    <name evidence="10 15" type="primary">recA</name>
    <name evidence="15" type="ORF">AAGW17_00815</name>
</gene>
<name>A0AAU7BYH4_9RICK</name>
<dbReference type="AlphaFoldDB" id="A0AAU7BYH4"/>
<evidence type="ECO:0000256" key="9">
    <source>
        <dbReference type="ARBA" id="ARBA00023236"/>
    </source>
</evidence>
<dbReference type="InterPro" id="IPR023400">
    <property type="entry name" value="RecA_C_sf"/>
</dbReference>
<dbReference type="HAMAP" id="MF_00268">
    <property type="entry name" value="RecA"/>
    <property type="match status" value="1"/>
</dbReference>
<dbReference type="InterPro" id="IPR020588">
    <property type="entry name" value="RecA_ATP-bd"/>
</dbReference>
<dbReference type="Pfam" id="PF00154">
    <property type="entry name" value="RecA_N"/>
    <property type="match status" value="1"/>
</dbReference>
<keyword evidence="9 10" id="KW-0742">SOS response</keyword>
<dbReference type="SMART" id="SM00382">
    <property type="entry name" value="AAA"/>
    <property type="match status" value="1"/>
</dbReference>
<dbReference type="PANTHER" id="PTHR45900">
    <property type="entry name" value="RECA"/>
    <property type="match status" value="1"/>
</dbReference>
<evidence type="ECO:0000256" key="6">
    <source>
        <dbReference type="ARBA" id="ARBA00023125"/>
    </source>
</evidence>
<dbReference type="InterPro" id="IPR020584">
    <property type="entry name" value="DNA_recomb/repair_RecA_CS"/>
</dbReference>
<evidence type="ECO:0000256" key="4">
    <source>
        <dbReference type="ARBA" id="ARBA00022763"/>
    </source>
</evidence>
<dbReference type="GO" id="GO:0005829">
    <property type="term" value="C:cytosol"/>
    <property type="evidence" value="ECO:0007669"/>
    <property type="project" value="TreeGrafter"/>
</dbReference>
<keyword evidence="8 10" id="KW-0234">DNA repair</keyword>
<keyword evidence="5 10" id="KW-0067">ATP-binding</keyword>
<dbReference type="CDD" id="cd00983">
    <property type="entry name" value="RecA"/>
    <property type="match status" value="1"/>
</dbReference>
<feature type="domain" description="RecA family profile 2" evidence="14">
    <location>
        <begin position="200"/>
        <end position="273"/>
    </location>
</feature>
<dbReference type="GO" id="GO:0006310">
    <property type="term" value="P:DNA recombination"/>
    <property type="evidence" value="ECO:0007669"/>
    <property type="project" value="UniProtKB-UniRule"/>
</dbReference>
<dbReference type="PROSITE" id="PS00321">
    <property type="entry name" value="RECA_1"/>
    <property type="match status" value="1"/>
</dbReference>
<feature type="domain" description="RecA family profile 1" evidence="13">
    <location>
        <begin position="36"/>
        <end position="195"/>
    </location>
</feature>
<dbReference type="InterPro" id="IPR027417">
    <property type="entry name" value="P-loop_NTPase"/>
</dbReference>
<dbReference type="PRINTS" id="PR00142">
    <property type="entry name" value="RECA"/>
</dbReference>
<dbReference type="PROSITE" id="PS50162">
    <property type="entry name" value="RECA_2"/>
    <property type="match status" value="1"/>
</dbReference>
<organism evidence="15">
    <name type="scientific">Rickettsia oklahomensis</name>
    <dbReference type="NCBI Taxonomy" id="3141789"/>
    <lineage>
        <taxon>Bacteria</taxon>
        <taxon>Pseudomonadati</taxon>
        <taxon>Pseudomonadota</taxon>
        <taxon>Alphaproteobacteria</taxon>
        <taxon>Rickettsiales</taxon>
        <taxon>Rickettsiaceae</taxon>
        <taxon>Rickettsieae</taxon>
        <taxon>Rickettsia</taxon>
        <taxon>belli group</taxon>
    </lineage>
</organism>
<dbReference type="SUPFAM" id="SSF52540">
    <property type="entry name" value="P-loop containing nucleoside triphosphate hydrolases"/>
    <property type="match status" value="1"/>
</dbReference>
<comment type="subcellular location">
    <subcellularLocation>
        <location evidence="10">Cytoplasm</location>
    </subcellularLocation>
</comment>
<evidence type="ECO:0000313" key="15">
    <source>
        <dbReference type="EMBL" id="XBG66441.1"/>
    </source>
</evidence>
<dbReference type="GO" id="GO:0140664">
    <property type="term" value="F:ATP-dependent DNA damage sensor activity"/>
    <property type="evidence" value="ECO:0007669"/>
    <property type="project" value="InterPro"/>
</dbReference>
<dbReference type="SUPFAM" id="SSF54752">
    <property type="entry name" value="RecA protein, C-terminal domain"/>
    <property type="match status" value="1"/>
</dbReference>
<evidence type="ECO:0000256" key="10">
    <source>
        <dbReference type="HAMAP-Rule" id="MF_00268"/>
    </source>
</evidence>
<reference evidence="15" key="1">
    <citation type="submission" date="2024-05" db="EMBL/GenBank/DDBJ databases">
        <title>Characterization of a novel Rickettsia species. (Rickettsia oklahomia sp. nov.) from Amblyomma americanum ticks.</title>
        <authorList>
            <person name="Korla P.K."/>
            <person name="Karounos M."/>
            <person name="Wilson J.M."/>
            <person name="Little S.E."/>
            <person name="Qurollo B.A."/>
        </authorList>
    </citation>
    <scope>NUCLEOTIDE SEQUENCE</scope>
    <source>
        <strain evidence="15">Oklahoma-10</strain>
    </source>
</reference>
<dbReference type="InterPro" id="IPR049428">
    <property type="entry name" value="RecA-like_N"/>
</dbReference>
<proteinExistence type="inferred from homology"/>
<dbReference type="InterPro" id="IPR049261">
    <property type="entry name" value="RecA-like_C"/>
</dbReference>
<dbReference type="PROSITE" id="PS50163">
    <property type="entry name" value="RECA_3"/>
    <property type="match status" value="1"/>
</dbReference>
<sequence>MLNTDKERAIAAALTQIEKSYGKGSVMKLGQRPNIDIEAVSTGSLGLDIALGVGGVPKGRIIEIFGPESSGKTTLTLHLIAEAQKKGGTCAFIDAEHALDPAYAKKLGVNIDELIIAQPDTGEQALEITDTLIRSGGIDMIIIDSVAALVPKSEIEGEMGDAQMASQARLMSQALRKLTASISRTNCIAVFINQIRMKIGVMFGSPETTTGGNALKFYASVRIDIRRIGAIKDKEEVIGSQTKVKVVKNKVSPPFKTADFDIMYGSGISKEGEIIDLGVKLDIVEKSGSWFSYNNVRIGQGRENVKQYLKEHPQISNEIEQIIREKSSKITNINLVQMEEEND</sequence>
<dbReference type="InterPro" id="IPR020587">
    <property type="entry name" value="RecA_monomer-monomer_interface"/>
</dbReference>
<dbReference type="InterPro" id="IPR003593">
    <property type="entry name" value="AAA+_ATPase"/>
</dbReference>
<evidence type="ECO:0000256" key="5">
    <source>
        <dbReference type="ARBA" id="ARBA00022840"/>
    </source>
</evidence>
<accession>A0AAU7BYH4</accession>
<keyword evidence="10" id="KW-0963">Cytoplasm</keyword>
<protein>
    <recommendedName>
        <fullName evidence="2 10">Protein RecA</fullName>
    </recommendedName>
    <alternativeName>
        <fullName evidence="10 11">Recombinase A</fullName>
    </alternativeName>
</protein>
<evidence type="ECO:0000256" key="11">
    <source>
        <dbReference type="RuleBase" id="RU000526"/>
    </source>
</evidence>
<evidence type="ECO:0000256" key="1">
    <source>
        <dbReference type="ARBA" id="ARBA00009391"/>
    </source>
</evidence>
<keyword evidence="4 10" id="KW-0227">DNA damage</keyword>
<dbReference type="Gene3D" id="3.40.50.300">
    <property type="entry name" value="P-loop containing nucleotide triphosphate hydrolases"/>
    <property type="match status" value="1"/>
</dbReference>
<evidence type="ECO:0000256" key="3">
    <source>
        <dbReference type="ARBA" id="ARBA00022741"/>
    </source>
</evidence>
<evidence type="ECO:0000256" key="8">
    <source>
        <dbReference type="ARBA" id="ARBA00023204"/>
    </source>
</evidence>
<dbReference type="EMBL" id="CP157197">
    <property type="protein sequence ID" value="XBG66441.1"/>
    <property type="molecule type" value="Genomic_DNA"/>
</dbReference>
<evidence type="ECO:0000256" key="12">
    <source>
        <dbReference type="RuleBase" id="RU004527"/>
    </source>
</evidence>
<dbReference type="KEGG" id="rof:AAGW17_00815"/>
<evidence type="ECO:0000256" key="7">
    <source>
        <dbReference type="ARBA" id="ARBA00023172"/>
    </source>
</evidence>
<dbReference type="RefSeq" id="WP_347939060.1">
    <property type="nucleotide sequence ID" value="NZ_CP157197.1"/>
</dbReference>
<dbReference type="GO" id="GO:0003684">
    <property type="term" value="F:damaged DNA binding"/>
    <property type="evidence" value="ECO:0007669"/>
    <property type="project" value="UniProtKB-UniRule"/>
</dbReference>
<evidence type="ECO:0000256" key="2">
    <source>
        <dbReference type="ARBA" id="ARBA00015553"/>
    </source>
</evidence>